<evidence type="ECO:0000313" key="3">
    <source>
        <dbReference type="EMBL" id="PWA25069.1"/>
    </source>
</evidence>
<feature type="compositionally biased region" description="Basic residues" evidence="2">
    <location>
        <begin position="393"/>
        <end position="416"/>
    </location>
</feature>
<comment type="caution">
    <text evidence="3">The sequence shown here is derived from an EMBL/GenBank/DDBJ whole genome shotgun (WGS) entry which is preliminary data.</text>
</comment>
<dbReference type="Pfam" id="PF15440">
    <property type="entry name" value="THRAP3_BCLAF1"/>
    <property type="match status" value="1"/>
</dbReference>
<feature type="region of interest" description="Disordered" evidence="2">
    <location>
        <begin position="704"/>
        <end position="739"/>
    </location>
</feature>
<dbReference type="GO" id="GO:0045944">
    <property type="term" value="P:positive regulation of transcription by RNA polymerase II"/>
    <property type="evidence" value="ECO:0007669"/>
    <property type="project" value="TreeGrafter"/>
</dbReference>
<evidence type="ECO:0000313" key="4">
    <source>
        <dbReference type="Proteomes" id="UP000250572"/>
    </source>
</evidence>
<feature type="region of interest" description="Disordered" evidence="2">
    <location>
        <begin position="199"/>
        <end position="480"/>
    </location>
</feature>
<dbReference type="InterPro" id="IPR029199">
    <property type="entry name" value="THRAP3_BCLAF1"/>
</dbReference>
<dbReference type="PANTHER" id="PTHR15268:SF17">
    <property type="entry name" value="BCLAF1 AND THRAP3 FAMILY MEMBER 3"/>
    <property type="match status" value="1"/>
</dbReference>
<dbReference type="EMBL" id="NHOQ01001346">
    <property type="protein sequence ID" value="PWA25069.1"/>
    <property type="molecule type" value="Genomic_DNA"/>
</dbReference>
<organism evidence="3 4">
    <name type="scientific">Gambusia affinis</name>
    <name type="common">Western mosquitofish</name>
    <name type="synonym">Heterandria affinis</name>
    <dbReference type="NCBI Taxonomy" id="33528"/>
    <lineage>
        <taxon>Eukaryota</taxon>
        <taxon>Metazoa</taxon>
        <taxon>Chordata</taxon>
        <taxon>Craniata</taxon>
        <taxon>Vertebrata</taxon>
        <taxon>Euteleostomi</taxon>
        <taxon>Actinopterygii</taxon>
        <taxon>Neopterygii</taxon>
        <taxon>Teleostei</taxon>
        <taxon>Neoteleostei</taxon>
        <taxon>Acanthomorphata</taxon>
        <taxon>Ovalentaria</taxon>
        <taxon>Atherinomorphae</taxon>
        <taxon>Cyprinodontiformes</taxon>
        <taxon>Poeciliidae</taxon>
        <taxon>Poeciliinae</taxon>
        <taxon>Gambusia</taxon>
    </lineage>
</organism>
<feature type="compositionally biased region" description="Basic and acidic residues" evidence="2">
    <location>
        <begin position="45"/>
        <end position="58"/>
    </location>
</feature>
<dbReference type="GO" id="GO:0003677">
    <property type="term" value="F:DNA binding"/>
    <property type="evidence" value="ECO:0007669"/>
    <property type="project" value="TreeGrafter"/>
</dbReference>
<evidence type="ECO:0000256" key="1">
    <source>
        <dbReference type="ARBA" id="ARBA00006481"/>
    </source>
</evidence>
<feature type="compositionally biased region" description="Polar residues" evidence="2">
    <location>
        <begin position="717"/>
        <end position="729"/>
    </location>
</feature>
<comment type="similarity">
    <text evidence="1">Belongs to the BCLAF1/THRAP3 family.</text>
</comment>
<dbReference type="Proteomes" id="UP000250572">
    <property type="component" value="Unassembled WGS sequence"/>
</dbReference>
<dbReference type="PANTHER" id="PTHR15268">
    <property type="entry name" value="THRAP3/BCLAF1"/>
    <property type="match status" value="1"/>
</dbReference>
<feature type="region of interest" description="Disordered" evidence="2">
    <location>
        <begin position="118"/>
        <end position="187"/>
    </location>
</feature>
<dbReference type="STRING" id="33528.ENSGAFP00000007344"/>
<proteinExistence type="inferred from homology"/>
<keyword evidence="4" id="KW-1185">Reference proteome</keyword>
<protein>
    <submittedName>
        <fullName evidence="3">Uncharacterized protein</fullName>
    </submittedName>
</protein>
<sequence length="827" mass="95307">MILNDFTKMQETDKVKLKPKKTCRARHFSSLGLAPNNGTLPNVQSREKSRTMHMGPTDERTTGVFQRARKMTLTISVSIAPRDVSASSVILTGSAEPVRTSSSPRRFPWEEPDFDPRKVIAELDVNPQDRGRHPREGPDDFRGPYRADRYRDDPRRSPYRDEPHFRHQRHPDHDEFDHWGASPHRDDMRFENRRFSPRDEWFDDRGNGPPPLLPGLSPNPRSDQQQRKMGPGWRREEVGRDQGGFRGFSPGMRADLEKGGRFPQQQNRHYDRNSHFKRPQRQTDAANHPGFREEEEDEDFGGRGSSVDRPRGGFRGRSRGSFPRFARDFGMEADGNRFDYDASFERPPSPPEHFRREDGARRPHFHEDSREPGHQEPNRRSPDSHSYGNHGNQRWRGRGRYNHGPRGRTGPHRHQLRYADSPQAEQRHDYPPFRDDEPGWEDRDAPSPWRRSRSQSLDPNERPERPPPPPAKRGWNEPQNDGMAAVTEETLTIKVDMSRPVNKSSALCYSSDRQLSLDLVNVGRQRLDFLPLLEHSGTYRENAAHSGTFAQEIITLVHFVKEQYFRGDGVTLTERFSAPQKGGYTEDELEELTLHQRFSSNRSGHVTSCDVTLPETLGFSLNMDSILDDEDDEPLFFRQMKEESKQPQRGPGDLRHDLERRRQEKLEAVKVTIEGSSFSQHSQHSQCEPDLTPPMDPDGFWPAEQNRRRDGGMVRRTGSQPLLTGSRNPPTWLDPGGERFTDPTWQRSAEIISLETRGRTCTAIRQVTLNFLVHLKTRFIGINVSDRLMLTVQTGDQVLKSDSVNMEVSRNGATISPVQEVRNRHTW</sequence>
<dbReference type="GO" id="GO:0003712">
    <property type="term" value="F:transcription coregulator activity"/>
    <property type="evidence" value="ECO:0007669"/>
    <property type="project" value="TreeGrafter"/>
</dbReference>
<feature type="compositionally biased region" description="Basic and acidic residues" evidence="2">
    <location>
        <begin position="352"/>
        <end position="383"/>
    </location>
</feature>
<feature type="compositionally biased region" description="Basic and acidic residues" evidence="2">
    <location>
        <begin position="425"/>
        <end position="445"/>
    </location>
</feature>
<feature type="compositionally biased region" description="Basic and acidic residues" evidence="2">
    <location>
        <begin position="325"/>
        <end position="344"/>
    </location>
</feature>
<accession>A0A315VPR9</accession>
<name>A0A315VPR9_GAMAF</name>
<feature type="region of interest" description="Disordered" evidence="2">
    <location>
        <begin position="32"/>
        <end position="58"/>
    </location>
</feature>
<dbReference type="AlphaFoldDB" id="A0A315VPR9"/>
<dbReference type="GO" id="GO:0016592">
    <property type="term" value="C:mediator complex"/>
    <property type="evidence" value="ECO:0007669"/>
    <property type="project" value="TreeGrafter"/>
</dbReference>
<evidence type="ECO:0000256" key="2">
    <source>
        <dbReference type="SAM" id="MobiDB-lite"/>
    </source>
</evidence>
<gene>
    <name evidence="3" type="ORF">CCH79_00019094</name>
</gene>
<reference evidence="3 4" key="1">
    <citation type="journal article" date="2018" name="G3 (Bethesda)">
        <title>A High-Quality Reference Genome for the Invasive Mosquitofish Gambusia affinis Using a Chicago Library.</title>
        <authorList>
            <person name="Hoffberg S.L."/>
            <person name="Troendle N.J."/>
            <person name="Glenn T.C."/>
            <person name="Mahmud O."/>
            <person name="Louha S."/>
            <person name="Chalopin D."/>
            <person name="Bennetzen J.L."/>
            <person name="Mauricio R."/>
        </authorList>
    </citation>
    <scope>NUCLEOTIDE SEQUENCE [LARGE SCALE GENOMIC DNA]</scope>
    <source>
        <strain evidence="3">NE01/NJP1002.9</strain>
        <tissue evidence="3">Muscle</tissue>
    </source>
</reference>